<keyword evidence="3" id="KW-1003">Cell membrane</keyword>
<keyword evidence="4 7" id="KW-0812">Transmembrane</keyword>
<dbReference type="STRING" id="1572751.PK98_13375"/>
<evidence type="ECO:0000256" key="6">
    <source>
        <dbReference type="ARBA" id="ARBA00023136"/>
    </source>
</evidence>
<feature type="transmembrane region" description="Helical" evidence="7">
    <location>
        <begin position="68"/>
        <end position="85"/>
    </location>
</feature>
<dbReference type="OrthoDB" id="9810206at2"/>
<dbReference type="InterPro" id="IPR032808">
    <property type="entry name" value="DoxX"/>
</dbReference>
<dbReference type="PANTHER" id="PTHR33452">
    <property type="entry name" value="OXIDOREDUCTASE CATD-RELATED"/>
    <property type="match status" value="1"/>
</dbReference>
<name>A0A0B2BTH6_9SPHN</name>
<evidence type="ECO:0000256" key="5">
    <source>
        <dbReference type="ARBA" id="ARBA00022989"/>
    </source>
</evidence>
<evidence type="ECO:0000256" key="1">
    <source>
        <dbReference type="ARBA" id="ARBA00004651"/>
    </source>
</evidence>
<comment type="caution">
    <text evidence="8">The sequence shown here is derived from an EMBL/GenBank/DDBJ whole genome shotgun (WGS) entry which is preliminary data.</text>
</comment>
<evidence type="ECO:0000256" key="7">
    <source>
        <dbReference type="SAM" id="Phobius"/>
    </source>
</evidence>
<protein>
    <recommendedName>
        <fullName evidence="10">DoxX family protein</fullName>
    </recommendedName>
</protein>
<keyword evidence="6 7" id="KW-0472">Membrane</keyword>
<reference evidence="8 9" key="1">
    <citation type="submission" date="2014-11" db="EMBL/GenBank/DDBJ databases">
        <title>Draft genome sequence of Kirrobacter mercurialis.</title>
        <authorList>
            <person name="Coil D.A."/>
            <person name="Eisen J.A."/>
        </authorList>
    </citation>
    <scope>NUCLEOTIDE SEQUENCE [LARGE SCALE GENOMIC DNA]</scope>
    <source>
        <strain evidence="8 9">Coronado</strain>
    </source>
</reference>
<evidence type="ECO:0000256" key="2">
    <source>
        <dbReference type="ARBA" id="ARBA00006679"/>
    </source>
</evidence>
<evidence type="ECO:0000256" key="3">
    <source>
        <dbReference type="ARBA" id="ARBA00022475"/>
    </source>
</evidence>
<sequence>MSAIAATIGRILLGALFVLSGIQKLAAPAATADYIAANSVLSPGLAIPVGVFELVAGLLLALGLMSRLVSILLAGFTLMTIVIFHPQITDPVQGMQALKNVAITGGLLMVFAYGQMRWHYDHVQAVRKSELAALEAEKRAREAELAQARAEGLAEGRGDAHVAASPNAVTARATPGAYVDTDGDGVPDRKRSWWRY</sequence>
<dbReference type="Pfam" id="PF07681">
    <property type="entry name" value="DoxX"/>
    <property type="match status" value="1"/>
</dbReference>
<proteinExistence type="inferred from homology"/>
<dbReference type="RefSeq" id="WP_039097333.1">
    <property type="nucleotide sequence ID" value="NZ_JTDN01000002.1"/>
</dbReference>
<dbReference type="InterPro" id="IPR051907">
    <property type="entry name" value="DoxX-like_oxidoreductase"/>
</dbReference>
<dbReference type="AlphaFoldDB" id="A0A0B2BTH6"/>
<evidence type="ECO:0000256" key="4">
    <source>
        <dbReference type="ARBA" id="ARBA00022692"/>
    </source>
</evidence>
<evidence type="ECO:0000313" key="8">
    <source>
        <dbReference type="EMBL" id="KHL24868.1"/>
    </source>
</evidence>
<gene>
    <name evidence="8" type="ORF">PK98_13375</name>
</gene>
<organism evidence="8 9">
    <name type="scientific">Croceibacterium mercuriale</name>
    <dbReference type="NCBI Taxonomy" id="1572751"/>
    <lineage>
        <taxon>Bacteria</taxon>
        <taxon>Pseudomonadati</taxon>
        <taxon>Pseudomonadota</taxon>
        <taxon>Alphaproteobacteria</taxon>
        <taxon>Sphingomonadales</taxon>
        <taxon>Erythrobacteraceae</taxon>
        <taxon>Croceibacterium</taxon>
    </lineage>
</organism>
<evidence type="ECO:0008006" key="10">
    <source>
        <dbReference type="Google" id="ProtNLM"/>
    </source>
</evidence>
<dbReference type="Proteomes" id="UP000030988">
    <property type="component" value="Unassembled WGS sequence"/>
</dbReference>
<accession>A0A0B2BTH6</accession>
<dbReference type="EMBL" id="JTDN01000002">
    <property type="protein sequence ID" value="KHL24868.1"/>
    <property type="molecule type" value="Genomic_DNA"/>
</dbReference>
<keyword evidence="5 7" id="KW-1133">Transmembrane helix</keyword>
<dbReference type="GO" id="GO:0005886">
    <property type="term" value="C:plasma membrane"/>
    <property type="evidence" value="ECO:0007669"/>
    <property type="project" value="UniProtKB-SubCell"/>
</dbReference>
<feature type="transmembrane region" description="Helical" evidence="7">
    <location>
        <begin position="41"/>
        <end position="61"/>
    </location>
</feature>
<comment type="subcellular location">
    <subcellularLocation>
        <location evidence="1">Cell membrane</location>
        <topology evidence="1">Multi-pass membrane protein</topology>
    </subcellularLocation>
</comment>
<evidence type="ECO:0000313" key="9">
    <source>
        <dbReference type="Proteomes" id="UP000030988"/>
    </source>
</evidence>
<feature type="transmembrane region" description="Helical" evidence="7">
    <location>
        <begin position="97"/>
        <end position="114"/>
    </location>
</feature>
<keyword evidence="9" id="KW-1185">Reference proteome</keyword>
<comment type="similarity">
    <text evidence="2">Belongs to the DoxX family.</text>
</comment>
<dbReference type="PANTHER" id="PTHR33452:SF1">
    <property type="entry name" value="INNER MEMBRANE PROTEIN YPHA-RELATED"/>
    <property type="match status" value="1"/>
</dbReference>